<dbReference type="Proteomes" id="UP000037923">
    <property type="component" value="Unassembled WGS sequence"/>
</dbReference>
<comment type="caution">
    <text evidence="1">The sequence shown here is derived from an EMBL/GenBank/DDBJ whole genome shotgun (WGS) entry which is preliminary data.</text>
</comment>
<sequence>MHVAALYRYSTRRNTQERSERARELQDAARGTFTVASLPEALPCHHFDARFPQGADVWGNILLRDETELREWVRYCRPSSREEAEKNGGCVIFQPATSRSEAAASTGAPRYYCITATDDTVYGRAAYFSESVSAITDRAEVANAVPREAPQQQSSNGS</sequence>
<accession>A0A0N0VD58</accession>
<dbReference type="VEuPathDB" id="TriTrypDB:LpyrH10_29_0200"/>
<dbReference type="RefSeq" id="XP_015652840.1">
    <property type="nucleotide sequence ID" value="XM_015808387.1"/>
</dbReference>
<name>A0A0N0VD58_LEPPY</name>
<dbReference type="EMBL" id="LGTL01000029">
    <property type="protein sequence ID" value="KPA74401.1"/>
    <property type="molecule type" value="Genomic_DNA"/>
</dbReference>
<evidence type="ECO:0000313" key="2">
    <source>
        <dbReference type="Proteomes" id="UP000037923"/>
    </source>
</evidence>
<dbReference type="AlphaFoldDB" id="A0A0N0VD58"/>
<evidence type="ECO:0000313" key="1">
    <source>
        <dbReference type="EMBL" id="KPA74401.1"/>
    </source>
</evidence>
<protein>
    <submittedName>
        <fullName evidence="1">Uncharacterized protein</fullName>
    </submittedName>
</protein>
<reference evidence="1 2" key="1">
    <citation type="submission" date="2015-07" db="EMBL/GenBank/DDBJ databases">
        <title>High-quality genome of monoxenous trypanosomatid Leptomonas pyrrhocoris.</title>
        <authorList>
            <person name="Flegontov P."/>
            <person name="Butenko A."/>
            <person name="Firsov S."/>
            <person name="Vlcek C."/>
            <person name="Logacheva M.D."/>
            <person name="Field M."/>
            <person name="Filatov D."/>
            <person name="Flegontova O."/>
            <person name="Gerasimov E."/>
            <person name="Jackson A.P."/>
            <person name="Kelly S."/>
            <person name="Opperdoes F."/>
            <person name="O'Reilly A."/>
            <person name="Votypka J."/>
            <person name="Yurchenko V."/>
            <person name="Lukes J."/>
        </authorList>
    </citation>
    <scope>NUCLEOTIDE SEQUENCE [LARGE SCALE GENOMIC DNA]</scope>
    <source>
        <strain evidence="1">H10</strain>
    </source>
</reference>
<proteinExistence type="predicted"/>
<gene>
    <name evidence="1" type="ORF">ABB37_09105</name>
</gene>
<keyword evidence="2" id="KW-1185">Reference proteome</keyword>
<organism evidence="1 2">
    <name type="scientific">Leptomonas pyrrhocoris</name>
    <name type="common">Firebug parasite</name>
    <dbReference type="NCBI Taxonomy" id="157538"/>
    <lineage>
        <taxon>Eukaryota</taxon>
        <taxon>Discoba</taxon>
        <taxon>Euglenozoa</taxon>
        <taxon>Kinetoplastea</taxon>
        <taxon>Metakinetoplastina</taxon>
        <taxon>Trypanosomatida</taxon>
        <taxon>Trypanosomatidae</taxon>
        <taxon>Leishmaniinae</taxon>
        <taxon>Leptomonas</taxon>
    </lineage>
</organism>
<dbReference type="GeneID" id="26909388"/>